<dbReference type="AlphaFoldDB" id="A0A0F4YSU6"/>
<proteinExistence type="predicted"/>
<dbReference type="Proteomes" id="UP000053958">
    <property type="component" value="Unassembled WGS sequence"/>
</dbReference>
<name>A0A0F4YSU6_RASE3</name>
<dbReference type="RefSeq" id="XP_013327921.1">
    <property type="nucleotide sequence ID" value="XM_013472467.1"/>
</dbReference>
<dbReference type="STRING" id="1408163.A0A0F4YSU6"/>
<comment type="caution">
    <text evidence="1">The sequence shown here is derived from an EMBL/GenBank/DDBJ whole genome shotgun (WGS) entry which is preliminary data.</text>
</comment>
<dbReference type="GeneID" id="25317032"/>
<organism evidence="1 2">
    <name type="scientific">Rasamsonia emersonii (strain ATCC 16479 / CBS 393.64 / IMI 116815)</name>
    <dbReference type="NCBI Taxonomy" id="1408163"/>
    <lineage>
        <taxon>Eukaryota</taxon>
        <taxon>Fungi</taxon>
        <taxon>Dikarya</taxon>
        <taxon>Ascomycota</taxon>
        <taxon>Pezizomycotina</taxon>
        <taxon>Eurotiomycetes</taxon>
        <taxon>Eurotiomycetidae</taxon>
        <taxon>Eurotiales</taxon>
        <taxon>Trichocomaceae</taxon>
        <taxon>Rasamsonia</taxon>
    </lineage>
</organism>
<dbReference type="OrthoDB" id="4226947at2759"/>
<dbReference type="EMBL" id="LASV01000191">
    <property type="protein sequence ID" value="KKA21309.1"/>
    <property type="molecule type" value="Genomic_DNA"/>
</dbReference>
<evidence type="ECO:0000313" key="1">
    <source>
        <dbReference type="EMBL" id="KKA21309.1"/>
    </source>
</evidence>
<accession>A0A0F4YSU6</accession>
<protein>
    <submittedName>
        <fullName evidence="1">Uncharacterized protein</fullName>
    </submittedName>
</protein>
<evidence type="ECO:0000313" key="2">
    <source>
        <dbReference type="Proteomes" id="UP000053958"/>
    </source>
</evidence>
<keyword evidence="2" id="KW-1185">Reference proteome</keyword>
<reference evidence="1 2" key="1">
    <citation type="submission" date="2015-04" db="EMBL/GenBank/DDBJ databases">
        <authorList>
            <person name="Heijne W.H."/>
            <person name="Fedorova N.D."/>
            <person name="Nierman W.C."/>
            <person name="Vollebregt A.W."/>
            <person name="Zhao Z."/>
            <person name="Wu L."/>
            <person name="Kumar M."/>
            <person name="Stam H."/>
            <person name="van den Berg M.A."/>
            <person name="Pel H.J."/>
        </authorList>
    </citation>
    <scope>NUCLEOTIDE SEQUENCE [LARGE SCALE GENOMIC DNA]</scope>
    <source>
        <strain evidence="1 2">CBS 393.64</strain>
    </source>
</reference>
<gene>
    <name evidence="1" type="ORF">T310_4685</name>
</gene>
<sequence>MDILKIDVLEMCARLSKSSRLEKEEAAENTDAGKCTNGGMDIGRSTDIWGIARSDRYEIYLTFAEYGETYLKYLKGKLGPNDPVSFLTMHEFGPWDTQDQSHMKHLAEILLAITLCADADAESAGPGKSGPPKKGGLF</sequence>